<evidence type="ECO:0000256" key="4">
    <source>
        <dbReference type="ARBA" id="ARBA00023002"/>
    </source>
</evidence>
<keyword evidence="7 8" id="KW-0503">Monooxygenase</keyword>
<dbReference type="PROSITE" id="PS00086">
    <property type="entry name" value="CYTOCHROME_P450"/>
    <property type="match status" value="1"/>
</dbReference>
<dbReference type="EMBL" id="KF184722">
    <property type="protein sequence ID" value="AGT17103.1"/>
    <property type="molecule type" value="Genomic_DNA"/>
</dbReference>
<keyword evidence="3 6" id="KW-0479">Metal-binding</keyword>
<dbReference type="PRINTS" id="PR00463">
    <property type="entry name" value="EP450I"/>
</dbReference>
<comment type="similarity">
    <text evidence="1 7">Belongs to the cytochrome P450 family.</text>
</comment>
<dbReference type="Gene3D" id="1.10.630.10">
    <property type="entry name" value="Cytochrome P450"/>
    <property type="match status" value="1"/>
</dbReference>
<dbReference type="InterPro" id="IPR002401">
    <property type="entry name" value="Cyt_P450_E_grp-I"/>
</dbReference>
<protein>
    <submittedName>
        <fullName evidence="8">Flavonoid 3-monooxygenase</fullName>
    </submittedName>
</protein>
<evidence type="ECO:0000256" key="3">
    <source>
        <dbReference type="ARBA" id="ARBA00022723"/>
    </source>
</evidence>
<dbReference type="PRINTS" id="PR00385">
    <property type="entry name" value="P450"/>
</dbReference>
<evidence type="ECO:0000256" key="5">
    <source>
        <dbReference type="ARBA" id="ARBA00023004"/>
    </source>
</evidence>
<feature type="binding site" description="axial binding residue" evidence="6">
    <location>
        <position position="453"/>
    </location>
    <ligand>
        <name>heme</name>
        <dbReference type="ChEBI" id="CHEBI:30413"/>
    </ligand>
    <ligandPart>
        <name>Fe</name>
        <dbReference type="ChEBI" id="CHEBI:18248"/>
    </ligandPart>
</feature>
<dbReference type="InterPro" id="IPR001128">
    <property type="entry name" value="Cyt_P450"/>
</dbReference>
<keyword evidence="2 6" id="KW-0349">Heme</keyword>
<dbReference type="FunFam" id="1.10.630.10:FF:000038">
    <property type="entry name" value="Cytochrome P450 84A1"/>
    <property type="match status" value="1"/>
</dbReference>
<dbReference type="GO" id="GO:0016705">
    <property type="term" value="F:oxidoreductase activity, acting on paired donors, with incorporation or reduction of molecular oxygen"/>
    <property type="evidence" value="ECO:0007669"/>
    <property type="project" value="InterPro"/>
</dbReference>
<dbReference type="PANTHER" id="PTHR47944">
    <property type="entry name" value="CYTOCHROME P450 98A9"/>
    <property type="match status" value="1"/>
</dbReference>
<dbReference type="GO" id="GO:0005506">
    <property type="term" value="F:iron ion binding"/>
    <property type="evidence" value="ECO:0007669"/>
    <property type="project" value="InterPro"/>
</dbReference>
<evidence type="ECO:0000256" key="7">
    <source>
        <dbReference type="RuleBase" id="RU000461"/>
    </source>
</evidence>
<evidence type="ECO:0000256" key="1">
    <source>
        <dbReference type="ARBA" id="ARBA00010617"/>
    </source>
</evidence>
<organism evidence="8">
    <name type="scientific">Saccharum hybrid cultivar R570</name>
    <dbReference type="NCBI Taxonomy" id="131158"/>
    <lineage>
        <taxon>Eukaryota</taxon>
        <taxon>Viridiplantae</taxon>
        <taxon>Streptophyta</taxon>
        <taxon>Embryophyta</taxon>
        <taxon>Tracheophyta</taxon>
        <taxon>Spermatophyta</taxon>
        <taxon>Magnoliopsida</taxon>
        <taxon>Liliopsida</taxon>
        <taxon>Poales</taxon>
        <taxon>Poaceae</taxon>
        <taxon>PACMAD clade</taxon>
        <taxon>Panicoideae</taxon>
        <taxon>Andropogonodae</taxon>
        <taxon>Andropogoneae</taxon>
        <taxon>Saccharinae</taxon>
        <taxon>Saccharum</taxon>
        <taxon>Saccharum officinarum species complex</taxon>
    </lineage>
</organism>
<comment type="cofactor">
    <cofactor evidence="6">
        <name>heme</name>
        <dbReference type="ChEBI" id="CHEBI:30413"/>
    </cofactor>
</comment>
<evidence type="ECO:0000256" key="2">
    <source>
        <dbReference type="ARBA" id="ARBA00022617"/>
    </source>
</evidence>
<keyword evidence="4 7" id="KW-0560">Oxidoreductase</keyword>
<keyword evidence="5 6" id="KW-0408">Iron</keyword>
<name>A0A059Q190_9POAL</name>
<dbReference type="AlphaFoldDB" id="A0A059Q190"/>
<dbReference type="GO" id="GO:0044550">
    <property type="term" value="P:secondary metabolite biosynthetic process"/>
    <property type="evidence" value="ECO:0007669"/>
    <property type="project" value="UniProtKB-ARBA"/>
</dbReference>
<dbReference type="PANTHER" id="PTHR47944:SF4">
    <property type="entry name" value="OS09G0441700 PROTEIN"/>
    <property type="match status" value="1"/>
</dbReference>
<evidence type="ECO:0000313" key="8">
    <source>
        <dbReference type="EMBL" id="AGT17103.1"/>
    </source>
</evidence>
<dbReference type="CDD" id="cd20618">
    <property type="entry name" value="CYP71_clan"/>
    <property type="match status" value="1"/>
</dbReference>
<accession>A0A059Q190</accession>
<dbReference type="InterPro" id="IPR036396">
    <property type="entry name" value="Cyt_P450_sf"/>
</dbReference>
<dbReference type="Pfam" id="PF00067">
    <property type="entry name" value="p450"/>
    <property type="match status" value="1"/>
</dbReference>
<dbReference type="InterPro" id="IPR017972">
    <property type="entry name" value="Cyt_P450_CS"/>
</dbReference>
<sequence length="519" mass="58818">MELPTWASFLGVVLATVMLLKAILGRRRRVYNLPPGPKPWPIIGNLNLMGALPHRSIHELSRKYGPLMQLRFGSFPVVVGSSVDMAKFFLKTHDVVFTDRPKTAAGKYTTYNYRDITWSPYGAYWRQARKMCLTELFSAKRLESYEYIRAAEVRALLRDLHSASGSGRAVMLKDHLSTVSLNVITRMVLGKKYLDKDEVASAGSVTMTTPEEFKWMLDELFLLNGVLNIGDSIPWLDWMDLQGYIKRMKKLSKMFDRFLEHVVEEHNQRRLREGKDFVAKDMVDVLLQIADDPTLEVELNRESVKAFTQDLIAGGTESSAVTVEWAISELLKKPEVIVKATEELDRVIGRGRWVTEKDIPSLPYVDAIVKETMRLHPVAPMLVPRLSREDTTVAGYDIPAGTRVLVSVWSIGRDPALWDAPEEFMPERFLSSRLDVKGQDYELLPFGSGRRMCPGYSLGLKVIQVSLANLLHGFSWSLPYGVTKEELSMEEIFGLSTPRKFPLEAVVEPKLPAHLYAEP</sequence>
<reference evidence="8" key="1">
    <citation type="submission" date="2013-05" db="EMBL/GenBank/DDBJ databases">
        <title>Building the sugarcane genome for biotechnology and identifying evolutionary trends.</title>
        <authorList>
            <person name="De Setta N."/>
            <person name="Monteiro-Vitorello C.B."/>
            <person name="Metcalfe C.J."/>
            <person name="Cruz G.M.Q."/>
            <person name="Del Bem L.E."/>
            <person name="Vicentini R."/>
            <person name="Nogueira F.T.S."/>
            <person name="Campos R.A."/>
            <person name="Nunes S.L."/>
            <person name="Turrini P.C.G."/>
            <person name="Vieira A.P."/>
            <person name="Cruz E.A.O."/>
            <person name="Correa T.C.S."/>
            <person name="Hotta C.T."/>
            <person name="de Mello-Varani A."/>
            <person name="Vautrin S."/>
            <person name="Trindade A.S."/>
            <person name="Vilela M.M."/>
            <person name="Horta C.L."/>
            <person name="Sato P.M."/>
            <person name="de Andrade R.F."/>
            <person name="Nishiyama M.Y."/>
            <person name="Cardoso-Silva C.B."/>
            <person name="Scortecci K.C."/>
            <person name="Garcia A.A.F."/>
            <person name="Carneiro M.S."/>
            <person name="Kim C."/>
            <person name="Paterson A.H."/>
            <person name="Berges H."/>
            <person name="D'Hont A."/>
            <person name="de-Souza A.P."/>
            <person name="Souza G.M."/>
            <person name="Vincentz M."/>
            <person name="Kitajima J.P."/>
            <person name="Van Sluys M.-A."/>
        </authorList>
    </citation>
    <scope>NUCLEOTIDE SEQUENCE</scope>
</reference>
<proteinExistence type="inferred from homology"/>
<gene>
    <name evidence="8" type="ORF">SHCRBa_098_M18_R_260</name>
</gene>
<dbReference type="GO" id="GO:0020037">
    <property type="term" value="F:heme binding"/>
    <property type="evidence" value="ECO:0007669"/>
    <property type="project" value="InterPro"/>
</dbReference>
<dbReference type="SUPFAM" id="SSF48264">
    <property type="entry name" value="Cytochrome P450"/>
    <property type="match status" value="1"/>
</dbReference>
<evidence type="ECO:0000256" key="6">
    <source>
        <dbReference type="PIRSR" id="PIRSR602401-1"/>
    </source>
</evidence>
<dbReference type="GO" id="GO:0004497">
    <property type="term" value="F:monooxygenase activity"/>
    <property type="evidence" value="ECO:0007669"/>
    <property type="project" value="UniProtKB-KW"/>
</dbReference>